<evidence type="ECO:0000256" key="1">
    <source>
        <dbReference type="SAM" id="Coils"/>
    </source>
</evidence>
<dbReference type="VEuPathDB" id="FungiDB:VP01_349g1"/>
<reference evidence="3 4" key="1">
    <citation type="submission" date="2015-08" db="EMBL/GenBank/DDBJ databases">
        <title>Next Generation Sequencing and Analysis of the Genome of Puccinia sorghi L Schw, the Causal Agent of Maize Common Rust.</title>
        <authorList>
            <person name="Rochi L."/>
            <person name="Burguener G."/>
            <person name="Darino M."/>
            <person name="Turjanski A."/>
            <person name="Kreff E."/>
            <person name="Dieguez M.J."/>
            <person name="Sacco F."/>
        </authorList>
    </citation>
    <scope>NUCLEOTIDE SEQUENCE [LARGE SCALE GENOMIC DNA]</scope>
    <source>
        <strain evidence="3 4">RO10H11247</strain>
    </source>
</reference>
<sequence>MSLQRMPPPASVDERRRPAPALVGDTYSLEELEAMTNDQRLSVTANPKFWLKGTDTPLETGGRDGHAEAAAEATDQLRRLKVEADEMDLDGPSPQPHG</sequence>
<feature type="region of interest" description="Disordered" evidence="2">
    <location>
        <begin position="1"/>
        <end position="23"/>
    </location>
</feature>
<name>A0A0L6UVN9_9BASI</name>
<dbReference type="Proteomes" id="UP000037035">
    <property type="component" value="Unassembled WGS sequence"/>
</dbReference>
<feature type="compositionally biased region" description="Pro residues" evidence="2">
    <location>
        <begin position="1"/>
        <end position="10"/>
    </location>
</feature>
<dbReference type="AlphaFoldDB" id="A0A0L6UVN9"/>
<evidence type="ECO:0000313" key="3">
    <source>
        <dbReference type="EMBL" id="KNZ52621.1"/>
    </source>
</evidence>
<accession>A0A0L6UVN9</accession>
<gene>
    <name evidence="3" type="ORF">VP01_349g1</name>
</gene>
<keyword evidence="1" id="KW-0175">Coiled coil</keyword>
<evidence type="ECO:0000256" key="2">
    <source>
        <dbReference type="SAM" id="MobiDB-lite"/>
    </source>
</evidence>
<feature type="coiled-coil region" evidence="1">
    <location>
        <begin position="63"/>
        <end position="90"/>
    </location>
</feature>
<organism evidence="3 4">
    <name type="scientific">Puccinia sorghi</name>
    <dbReference type="NCBI Taxonomy" id="27349"/>
    <lineage>
        <taxon>Eukaryota</taxon>
        <taxon>Fungi</taxon>
        <taxon>Dikarya</taxon>
        <taxon>Basidiomycota</taxon>
        <taxon>Pucciniomycotina</taxon>
        <taxon>Pucciniomycetes</taxon>
        <taxon>Pucciniales</taxon>
        <taxon>Pucciniaceae</taxon>
        <taxon>Puccinia</taxon>
    </lineage>
</organism>
<dbReference type="EMBL" id="LAVV01008501">
    <property type="protein sequence ID" value="KNZ52621.1"/>
    <property type="molecule type" value="Genomic_DNA"/>
</dbReference>
<keyword evidence="4" id="KW-1185">Reference proteome</keyword>
<proteinExistence type="predicted"/>
<protein>
    <submittedName>
        <fullName evidence="3">Uncharacterized protein</fullName>
    </submittedName>
</protein>
<comment type="caution">
    <text evidence="3">The sequence shown here is derived from an EMBL/GenBank/DDBJ whole genome shotgun (WGS) entry which is preliminary data.</text>
</comment>
<evidence type="ECO:0000313" key="4">
    <source>
        <dbReference type="Proteomes" id="UP000037035"/>
    </source>
</evidence>